<reference evidence="2" key="1">
    <citation type="submission" date="2021-02" db="EMBL/GenBank/DDBJ databases">
        <authorList>
            <person name="Nowell W R."/>
        </authorList>
    </citation>
    <scope>NUCLEOTIDE SEQUENCE</scope>
</reference>
<gene>
    <name evidence="1" type="ORF">BJG266_LOCUS21129</name>
    <name evidence="2" type="ORF">QVE165_LOCUS38476</name>
</gene>
<organism evidence="2 3">
    <name type="scientific">Adineta steineri</name>
    <dbReference type="NCBI Taxonomy" id="433720"/>
    <lineage>
        <taxon>Eukaryota</taxon>
        <taxon>Metazoa</taxon>
        <taxon>Spiralia</taxon>
        <taxon>Gnathifera</taxon>
        <taxon>Rotifera</taxon>
        <taxon>Eurotatoria</taxon>
        <taxon>Bdelloidea</taxon>
        <taxon>Adinetida</taxon>
        <taxon>Adinetidae</taxon>
        <taxon>Adineta</taxon>
    </lineage>
</organism>
<protein>
    <submittedName>
        <fullName evidence="2">Uncharacterized protein</fullName>
    </submittedName>
</protein>
<evidence type="ECO:0000313" key="2">
    <source>
        <dbReference type="EMBL" id="CAF1424007.1"/>
    </source>
</evidence>
<dbReference type="OrthoDB" id="10045951at2759"/>
<keyword evidence="3" id="KW-1185">Reference proteome</keyword>
<evidence type="ECO:0000313" key="1">
    <source>
        <dbReference type="EMBL" id="CAF1096916.1"/>
    </source>
</evidence>
<comment type="caution">
    <text evidence="2">The sequence shown here is derived from an EMBL/GenBank/DDBJ whole genome shotgun (WGS) entry which is preliminary data.</text>
</comment>
<evidence type="ECO:0000313" key="3">
    <source>
        <dbReference type="Proteomes" id="UP000663832"/>
    </source>
</evidence>
<sequence length="85" mass="9603">MAGYNPYRNQAVMNELKSDIWIEQNIPGGLNSPVGRQLDNMLGGNPNPTYGQRYNQSYGYNKGYGYGNGYGYGYGNGYNNGYRYY</sequence>
<dbReference type="Proteomes" id="UP000663877">
    <property type="component" value="Unassembled WGS sequence"/>
</dbReference>
<dbReference type="EMBL" id="CAJNOI010000124">
    <property type="protein sequence ID" value="CAF1096916.1"/>
    <property type="molecule type" value="Genomic_DNA"/>
</dbReference>
<dbReference type="Proteomes" id="UP000663832">
    <property type="component" value="Unassembled WGS sequence"/>
</dbReference>
<proteinExistence type="predicted"/>
<accession>A0A815N2Q8</accession>
<dbReference type="EMBL" id="CAJNOM010000414">
    <property type="protein sequence ID" value="CAF1424007.1"/>
    <property type="molecule type" value="Genomic_DNA"/>
</dbReference>
<dbReference type="AlphaFoldDB" id="A0A815N2Q8"/>
<name>A0A815N2Q8_9BILA</name>